<comment type="caution">
    <text evidence="2">The sequence shown here is derived from an EMBL/GenBank/DDBJ whole genome shotgun (WGS) entry which is preliminary data.</text>
</comment>
<proteinExistence type="predicted"/>
<dbReference type="Gene3D" id="2.60.120.260">
    <property type="entry name" value="Galactose-binding domain-like"/>
    <property type="match status" value="1"/>
</dbReference>
<gene>
    <name evidence="2" type="ORF">HGRIS_001889</name>
</gene>
<dbReference type="EMBL" id="JASNQZ010000006">
    <property type="protein sequence ID" value="KAL0955662.1"/>
    <property type="molecule type" value="Genomic_DNA"/>
</dbReference>
<evidence type="ECO:0000256" key="1">
    <source>
        <dbReference type="SAM" id="SignalP"/>
    </source>
</evidence>
<organism evidence="2 3">
    <name type="scientific">Hohenbuehelia grisea</name>
    <dbReference type="NCBI Taxonomy" id="104357"/>
    <lineage>
        <taxon>Eukaryota</taxon>
        <taxon>Fungi</taxon>
        <taxon>Dikarya</taxon>
        <taxon>Basidiomycota</taxon>
        <taxon>Agaricomycotina</taxon>
        <taxon>Agaricomycetes</taxon>
        <taxon>Agaricomycetidae</taxon>
        <taxon>Agaricales</taxon>
        <taxon>Pleurotineae</taxon>
        <taxon>Pleurotaceae</taxon>
        <taxon>Hohenbuehelia</taxon>
    </lineage>
</organism>
<dbReference type="Proteomes" id="UP001556367">
    <property type="component" value="Unassembled WGS sequence"/>
</dbReference>
<feature type="signal peptide" evidence="1">
    <location>
        <begin position="1"/>
        <end position="28"/>
    </location>
</feature>
<reference evidence="3" key="1">
    <citation type="submission" date="2024-06" db="EMBL/GenBank/DDBJ databases">
        <title>Multi-omics analyses provide insights into the biosynthesis of the anticancer antibiotic pleurotin in Hohenbuehelia grisea.</title>
        <authorList>
            <person name="Weaver J.A."/>
            <person name="Alberti F."/>
        </authorList>
    </citation>
    <scope>NUCLEOTIDE SEQUENCE [LARGE SCALE GENOMIC DNA]</scope>
    <source>
        <strain evidence="3">T-177</strain>
    </source>
</reference>
<feature type="chain" id="PRO_5045674188" description="Lectin" evidence="1">
    <location>
        <begin position="29"/>
        <end position="263"/>
    </location>
</feature>
<sequence length="263" mass="29216">MRTPALTALPRLWLSPFVLLCLTRLSLASLVNVTVDDVFGDPESGSHIVYSSEAWNDGRNCSGCAAKPESSKVFQGTWTDSSFDGSRETVLQNATLGFSGTAVYVFCVVDILGSTDISFYIDGAAVGSFVQKAGESSQRYQYNTSVYANSSLPDGPHTLTIQNGRIGGGVVSILLDYVVYRYVSPDSMSEFAFDEPFQPFRRRFLVPYSRIYGIWPLERLLEHQPQQDHHRRMQCRRWPAYHRGLLAVLLFPPSSEKAAPRGG</sequence>
<evidence type="ECO:0008006" key="4">
    <source>
        <dbReference type="Google" id="ProtNLM"/>
    </source>
</evidence>
<protein>
    <recommendedName>
        <fullName evidence="4">Lectin</fullName>
    </recommendedName>
</protein>
<accession>A0ABR3JIY7</accession>
<evidence type="ECO:0000313" key="2">
    <source>
        <dbReference type="EMBL" id="KAL0955662.1"/>
    </source>
</evidence>
<evidence type="ECO:0000313" key="3">
    <source>
        <dbReference type="Proteomes" id="UP001556367"/>
    </source>
</evidence>
<keyword evidence="1" id="KW-0732">Signal</keyword>
<keyword evidence="3" id="KW-1185">Reference proteome</keyword>
<name>A0ABR3JIY7_9AGAR</name>